<evidence type="ECO:0000313" key="1">
    <source>
        <dbReference type="EMBL" id="OHA81193.1"/>
    </source>
</evidence>
<evidence type="ECO:0000313" key="2">
    <source>
        <dbReference type="Proteomes" id="UP000179118"/>
    </source>
</evidence>
<gene>
    <name evidence="1" type="ORF">A3D51_01145</name>
</gene>
<reference evidence="1 2" key="1">
    <citation type="journal article" date="2016" name="Nat. Commun.">
        <title>Thousands of microbial genomes shed light on interconnected biogeochemical processes in an aquifer system.</title>
        <authorList>
            <person name="Anantharaman K."/>
            <person name="Brown C.T."/>
            <person name="Hug L.A."/>
            <person name="Sharon I."/>
            <person name="Castelle C.J."/>
            <person name="Probst A.J."/>
            <person name="Thomas B.C."/>
            <person name="Singh A."/>
            <person name="Wilkins M.J."/>
            <person name="Karaoz U."/>
            <person name="Brodie E.L."/>
            <person name="Williams K.H."/>
            <person name="Hubbard S.S."/>
            <person name="Banfield J.F."/>
        </authorList>
    </citation>
    <scope>NUCLEOTIDE SEQUENCE [LARGE SCALE GENOMIC DNA]</scope>
</reference>
<sequence length="81" mass="9385">MDEIHLNEIGVKEKIKIEIERHKKFESGLLGVKSTAVKIADIDIRNYAKYILRDGKTSEKRELLTCLRSKVTMAEKQIRIT</sequence>
<dbReference type="EMBL" id="MHUT01000010">
    <property type="protein sequence ID" value="OHA81193.1"/>
    <property type="molecule type" value="Genomic_DNA"/>
</dbReference>
<proteinExistence type="predicted"/>
<name>A0A1G2S7U3_9BACT</name>
<protein>
    <submittedName>
        <fullName evidence="1">Uncharacterized protein</fullName>
    </submittedName>
</protein>
<dbReference type="AlphaFoldDB" id="A0A1G2S7U3"/>
<comment type="caution">
    <text evidence="1">The sequence shown here is derived from an EMBL/GenBank/DDBJ whole genome shotgun (WGS) entry which is preliminary data.</text>
</comment>
<accession>A0A1G2S7U3</accession>
<organism evidence="1 2">
    <name type="scientific">Candidatus Yonathbacteria bacterium RIFCSPHIGHO2_02_FULL_44_14</name>
    <dbReference type="NCBI Taxonomy" id="1802724"/>
    <lineage>
        <taxon>Bacteria</taxon>
        <taxon>Candidatus Yonathiibacteriota</taxon>
    </lineage>
</organism>
<dbReference type="Proteomes" id="UP000179118">
    <property type="component" value="Unassembled WGS sequence"/>
</dbReference>